<sequence length="175" mass="20081">MNSYRIRPASHREIEQLLIIEKKAGDIFSSLPDDFLSRLPSDMPTHGVEFYKKSIDEGCCWVIEDDSKIAGFICTENIESEETIHINELDVLYGEQGKGLGRRLLDFIIDDAKRKNKKITLTTFRNVPWNAPFYKKAGFRFTHNSELTARLRSILAEESALGLPLEYRCAMILHS</sequence>
<evidence type="ECO:0000259" key="3">
    <source>
        <dbReference type="PROSITE" id="PS51186"/>
    </source>
</evidence>
<evidence type="ECO:0000313" key="4">
    <source>
        <dbReference type="EMBL" id="MEC5341729.1"/>
    </source>
</evidence>
<evidence type="ECO:0000256" key="2">
    <source>
        <dbReference type="ARBA" id="ARBA00023315"/>
    </source>
</evidence>
<comment type="caution">
    <text evidence="4">The sequence shown here is derived from an EMBL/GenBank/DDBJ whole genome shotgun (WGS) entry which is preliminary data.</text>
</comment>
<dbReference type="EMBL" id="JAYWTM010000001">
    <property type="protein sequence ID" value="MEC5341729.1"/>
    <property type="molecule type" value="Genomic_DNA"/>
</dbReference>
<dbReference type="PANTHER" id="PTHR43800:SF1">
    <property type="entry name" value="PEPTIDYL-LYSINE N-ACETYLTRANSFERASE YJAB"/>
    <property type="match status" value="1"/>
</dbReference>
<dbReference type="PANTHER" id="PTHR43800">
    <property type="entry name" value="PEPTIDYL-LYSINE N-ACETYLTRANSFERASE YJAB"/>
    <property type="match status" value="1"/>
</dbReference>
<accession>A0ABU6JM32</accession>
<dbReference type="PROSITE" id="PS51186">
    <property type="entry name" value="GNAT"/>
    <property type="match status" value="1"/>
</dbReference>
<dbReference type="CDD" id="cd04301">
    <property type="entry name" value="NAT_SF"/>
    <property type="match status" value="1"/>
</dbReference>
<evidence type="ECO:0000256" key="1">
    <source>
        <dbReference type="ARBA" id="ARBA00022679"/>
    </source>
</evidence>
<keyword evidence="1" id="KW-0808">Transferase</keyword>
<protein>
    <submittedName>
        <fullName evidence="4">GNAT family N-acetyltransferase</fullName>
    </submittedName>
</protein>
<proteinExistence type="predicted"/>
<evidence type="ECO:0000313" key="5">
    <source>
        <dbReference type="Proteomes" id="UP001309705"/>
    </source>
</evidence>
<dbReference type="Gene3D" id="3.40.630.30">
    <property type="match status" value="1"/>
</dbReference>
<gene>
    <name evidence="4" type="ORF">VSX58_03750</name>
</gene>
<dbReference type="InterPro" id="IPR016181">
    <property type="entry name" value="Acyl_CoA_acyltransferase"/>
</dbReference>
<organism evidence="4 5">
    <name type="scientific">Brenneria populi</name>
    <dbReference type="NCBI Taxonomy" id="1505588"/>
    <lineage>
        <taxon>Bacteria</taxon>
        <taxon>Pseudomonadati</taxon>
        <taxon>Pseudomonadota</taxon>
        <taxon>Gammaproteobacteria</taxon>
        <taxon>Enterobacterales</taxon>
        <taxon>Pectobacteriaceae</taxon>
        <taxon>Brenneria</taxon>
    </lineage>
</organism>
<dbReference type="RefSeq" id="WP_327616874.1">
    <property type="nucleotide sequence ID" value="NZ_JAYWTM010000001.1"/>
</dbReference>
<keyword evidence="2" id="KW-0012">Acyltransferase</keyword>
<dbReference type="Proteomes" id="UP001309705">
    <property type="component" value="Unassembled WGS sequence"/>
</dbReference>
<feature type="domain" description="N-acetyltransferase" evidence="3">
    <location>
        <begin position="4"/>
        <end position="170"/>
    </location>
</feature>
<reference evidence="4 5" key="1">
    <citation type="journal article" date="2017" name="Int. J. Syst. Evol. Microbiol.">
        <title>Brenneria populi subsp. brevivirga subsp. nov. isolated from symptomatic bark of Populus x euramericana canker, and description of Brenneria populi subsp. populi subsp. nov.</title>
        <authorList>
            <person name="Zheng M.H."/>
            <person name="Piao C.G."/>
            <person name="Xue H."/>
            <person name="Guo M.W."/>
            <person name="Li Y."/>
        </authorList>
    </citation>
    <scope>NUCLEOTIDE SEQUENCE [LARGE SCALE GENOMIC DNA]</scope>
    <source>
        <strain evidence="4 5">D9-5</strain>
    </source>
</reference>
<keyword evidence="5" id="KW-1185">Reference proteome</keyword>
<name>A0ABU6JM32_9GAMM</name>
<dbReference type="InterPro" id="IPR000182">
    <property type="entry name" value="GNAT_dom"/>
</dbReference>
<dbReference type="SUPFAM" id="SSF55729">
    <property type="entry name" value="Acyl-CoA N-acyltransferases (Nat)"/>
    <property type="match status" value="1"/>
</dbReference>
<dbReference type="Pfam" id="PF00583">
    <property type="entry name" value="Acetyltransf_1"/>
    <property type="match status" value="1"/>
</dbReference>